<keyword evidence="4" id="KW-1185">Reference proteome</keyword>
<dbReference type="CDD" id="cd03801">
    <property type="entry name" value="GT4_PimA-like"/>
    <property type="match status" value="1"/>
</dbReference>
<dbReference type="Proteomes" id="UP000190774">
    <property type="component" value="Unassembled WGS sequence"/>
</dbReference>
<dbReference type="InterPro" id="IPR001296">
    <property type="entry name" value="Glyco_trans_1"/>
</dbReference>
<dbReference type="SUPFAM" id="SSF53756">
    <property type="entry name" value="UDP-Glycosyltransferase/glycogen phosphorylase"/>
    <property type="match status" value="1"/>
</dbReference>
<proteinExistence type="predicted"/>
<dbReference type="PANTHER" id="PTHR45947:SF3">
    <property type="entry name" value="SULFOQUINOVOSYL TRANSFERASE SQD2"/>
    <property type="match status" value="1"/>
</dbReference>
<dbReference type="AlphaFoldDB" id="A0A1T4XT09"/>
<evidence type="ECO:0000259" key="1">
    <source>
        <dbReference type="Pfam" id="PF00534"/>
    </source>
</evidence>
<dbReference type="RefSeq" id="WP_078813092.1">
    <property type="nucleotide sequence ID" value="NZ_FUYE01000005.1"/>
</dbReference>
<evidence type="ECO:0000313" key="4">
    <source>
        <dbReference type="Proteomes" id="UP000190774"/>
    </source>
</evidence>
<feature type="domain" description="Glycosyltransferase subfamily 4-like N-terminal" evidence="2">
    <location>
        <begin position="24"/>
        <end position="195"/>
    </location>
</feature>
<keyword evidence="3" id="KW-0808">Transferase</keyword>
<dbReference type="EMBL" id="FUYE01000005">
    <property type="protein sequence ID" value="SKA92533.1"/>
    <property type="molecule type" value="Genomic_DNA"/>
</dbReference>
<dbReference type="InterPro" id="IPR028098">
    <property type="entry name" value="Glyco_trans_4-like_N"/>
</dbReference>
<organism evidence="3 4">
    <name type="scientific">Prosthecobacter debontii</name>
    <dbReference type="NCBI Taxonomy" id="48467"/>
    <lineage>
        <taxon>Bacteria</taxon>
        <taxon>Pseudomonadati</taxon>
        <taxon>Verrucomicrobiota</taxon>
        <taxon>Verrucomicrobiia</taxon>
        <taxon>Verrucomicrobiales</taxon>
        <taxon>Verrucomicrobiaceae</taxon>
        <taxon>Prosthecobacter</taxon>
    </lineage>
</organism>
<dbReference type="Pfam" id="PF00534">
    <property type="entry name" value="Glycos_transf_1"/>
    <property type="match status" value="1"/>
</dbReference>
<name>A0A1T4XT09_9BACT</name>
<feature type="domain" description="Glycosyl transferase family 1" evidence="1">
    <location>
        <begin position="204"/>
        <end position="382"/>
    </location>
</feature>
<gene>
    <name evidence="3" type="ORF">SAMN02745166_01912</name>
</gene>
<evidence type="ECO:0000313" key="3">
    <source>
        <dbReference type="EMBL" id="SKA92533.1"/>
    </source>
</evidence>
<sequence length="410" mass="46381">MDSPSESSPTRVLLVTRNFFPELGGASERFRRYIPGLQARNVLLKVVCTTRNPDLPRGKCVEEGIEIYREFISDPNPLFADSTLNRKTLQLILNDSEKFDVVQFFGLHPSSIPFLRQLKRSRTKILQVITIIGLRHQENQGFWLKRFARKIKRRLTESFCEKIVVSSQTMAEERLQEGAVPAQIQIISNGVDLHRFSIASLEQKQERRKELGIPQDAIAVLYLGVLTPRKRVDLIIAAFLKTKAENPKAILFLVGPVDRPTMQNQEEAALQSTYYNKLLSLAGQELNRSIFFSGETKSPEAWFQAVDVFTFASVNEGLGNVLLEAMACGVPVVTTDFIGRAQELGQPTKDYLLTEETAEALSRSLSRVCSEPQLRQSLATSALAHVRQHHDLQKTLDQYADLYHRLANRD</sequence>
<dbReference type="InterPro" id="IPR050194">
    <property type="entry name" value="Glycosyltransferase_grp1"/>
</dbReference>
<dbReference type="PANTHER" id="PTHR45947">
    <property type="entry name" value="SULFOQUINOVOSYL TRANSFERASE SQD2"/>
    <property type="match status" value="1"/>
</dbReference>
<dbReference type="Gene3D" id="3.40.50.2000">
    <property type="entry name" value="Glycogen Phosphorylase B"/>
    <property type="match status" value="2"/>
</dbReference>
<dbReference type="STRING" id="48467.SAMN02745166_01912"/>
<accession>A0A1T4XT09</accession>
<dbReference type="GO" id="GO:0016757">
    <property type="term" value="F:glycosyltransferase activity"/>
    <property type="evidence" value="ECO:0007669"/>
    <property type="project" value="InterPro"/>
</dbReference>
<protein>
    <submittedName>
        <fullName evidence="3">Glycosyltransferase involved in cell wall bisynthesis</fullName>
    </submittedName>
</protein>
<dbReference type="OrthoDB" id="179766at2"/>
<reference evidence="4" key="1">
    <citation type="submission" date="2017-02" db="EMBL/GenBank/DDBJ databases">
        <authorList>
            <person name="Varghese N."/>
            <person name="Submissions S."/>
        </authorList>
    </citation>
    <scope>NUCLEOTIDE SEQUENCE [LARGE SCALE GENOMIC DNA]</scope>
    <source>
        <strain evidence="4">ATCC 700200</strain>
    </source>
</reference>
<evidence type="ECO:0000259" key="2">
    <source>
        <dbReference type="Pfam" id="PF13439"/>
    </source>
</evidence>
<dbReference type="Pfam" id="PF13439">
    <property type="entry name" value="Glyco_transf_4"/>
    <property type="match status" value="1"/>
</dbReference>